<evidence type="ECO:0000256" key="7">
    <source>
        <dbReference type="ARBA" id="ARBA00023125"/>
    </source>
</evidence>
<dbReference type="SMART" id="SM00355">
    <property type="entry name" value="ZnF_C2H2"/>
    <property type="match status" value="7"/>
</dbReference>
<dbReference type="PANTHER" id="PTHR24379">
    <property type="entry name" value="KRAB AND ZINC FINGER DOMAIN-CONTAINING"/>
    <property type="match status" value="1"/>
</dbReference>
<keyword evidence="15" id="KW-1185">Reference proteome</keyword>
<protein>
    <submittedName>
        <fullName evidence="13 14">Zinc finger protein</fullName>
    </submittedName>
</protein>
<reference evidence="13" key="1">
    <citation type="submission" date="2015-10" db="EMBL/GenBank/DDBJ databases">
        <title>EvidentialGene: Evidence-directed Construction of Complete mRNA Transcriptomes without Genomes.</title>
        <authorList>
            <person name="Gilbert D.G."/>
        </authorList>
    </citation>
    <scope>NUCLEOTIDE SEQUENCE</scope>
</reference>
<dbReference type="FunFam" id="3.30.160.60:FF:000446">
    <property type="entry name" value="Zinc finger protein"/>
    <property type="match status" value="1"/>
</dbReference>
<evidence type="ECO:0000256" key="1">
    <source>
        <dbReference type="ARBA" id="ARBA00004123"/>
    </source>
</evidence>
<organism evidence="13">
    <name type="scientific">Daphnia magna</name>
    <dbReference type="NCBI Taxonomy" id="35525"/>
    <lineage>
        <taxon>Eukaryota</taxon>
        <taxon>Metazoa</taxon>
        <taxon>Ecdysozoa</taxon>
        <taxon>Arthropoda</taxon>
        <taxon>Crustacea</taxon>
        <taxon>Branchiopoda</taxon>
        <taxon>Diplostraca</taxon>
        <taxon>Cladocera</taxon>
        <taxon>Anomopoda</taxon>
        <taxon>Daphniidae</taxon>
        <taxon>Daphnia</taxon>
    </lineage>
</organism>
<evidence type="ECO:0000256" key="11">
    <source>
        <dbReference type="SAM" id="MobiDB-lite"/>
    </source>
</evidence>
<keyword evidence="3" id="KW-0677">Repeat</keyword>
<dbReference type="SUPFAM" id="SSF57667">
    <property type="entry name" value="beta-beta-alpha zinc fingers"/>
    <property type="match status" value="4"/>
</dbReference>
<dbReference type="GO" id="GO:0008270">
    <property type="term" value="F:zinc ion binding"/>
    <property type="evidence" value="ECO:0007669"/>
    <property type="project" value="UniProtKB-KW"/>
</dbReference>
<feature type="domain" description="C2H2-type" evidence="12">
    <location>
        <begin position="347"/>
        <end position="374"/>
    </location>
</feature>
<keyword evidence="6" id="KW-0805">Transcription regulation</keyword>
<feature type="domain" description="C2H2-type" evidence="12">
    <location>
        <begin position="319"/>
        <end position="346"/>
    </location>
</feature>
<dbReference type="PROSITE" id="PS00028">
    <property type="entry name" value="ZINC_FINGER_C2H2_1"/>
    <property type="match status" value="5"/>
</dbReference>
<feature type="region of interest" description="Disordered" evidence="11">
    <location>
        <begin position="188"/>
        <end position="227"/>
    </location>
</feature>
<evidence type="ECO:0000256" key="8">
    <source>
        <dbReference type="ARBA" id="ARBA00023163"/>
    </source>
</evidence>
<keyword evidence="5" id="KW-0862">Zinc</keyword>
<keyword evidence="4 10" id="KW-0863">Zinc-finger</keyword>
<keyword evidence="7" id="KW-0238">DNA-binding</keyword>
<dbReference type="GO" id="GO:0045944">
    <property type="term" value="P:positive regulation of transcription by RNA polymerase II"/>
    <property type="evidence" value="ECO:0007669"/>
    <property type="project" value="UniProtKB-ARBA"/>
</dbReference>
<accession>A0A0N8E357</accession>
<proteinExistence type="predicted"/>
<sequence length="500" mass="57376">MEKQEPNYALRPRRSTTKGKYREMLGISQYHESDPAIRVETVSNELSSDDGNKGCKIFLLPLVVSGESDILADNTIEIEISEDVCVSELPEAVYVNEDEQRATQLARTHENPLRHIEEILKKNDQLIESIPEPPSFKKHGKHVKEEKYPEADERFLSTSSQIVKKAIDDAMESDEYGKDEDYEISIDPSLYQNPIPQNTKSQLTKKNTKKLSSERGDSGEDGDEGKETTCEPFVCDICGKTLKHQKSLYSHRRTHTDAKAVCHICGATLKSSRYLHHHLLLHKDVEKPHKCDKCGKSFFSSSALKVHHYYNHEEHPGRFQCTICGKNFKAKQGLQFHMDSHSNELRYECSYCHKRFRGFKTCRVHELRHREANEPNKFNCSICGKLFKTRQTLKNHEDVHASFNRYQCSLCEKRFKLRKSCLAHIRVHHTDHERLETQHATVPDEGEVAIESLLADGEEYVVTLEEAPEPEGVLLEEGQEETMEIIVPEADVECEVENVS</sequence>
<feature type="domain" description="C2H2-type" evidence="12">
    <location>
        <begin position="233"/>
        <end position="260"/>
    </location>
</feature>
<keyword evidence="9" id="KW-0539">Nucleus</keyword>
<dbReference type="PROSITE" id="PS50157">
    <property type="entry name" value="ZINC_FINGER_C2H2_2"/>
    <property type="match status" value="6"/>
</dbReference>
<keyword evidence="8" id="KW-0804">Transcription</keyword>
<dbReference type="Proteomes" id="UP000076858">
    <property type="component" value="Unassembled WGS sequence"/>
</dbReference>
<feature type="compositionally biased region" description="Polar residues" evidence="11">
    <location>
        <begin position="190"/>
        <end position="205"/>
    </location>
</feature>
<dbReference type="Pfam" id="PF13912">
    <property type="entry name" value="zf-C2H2_6"/>
    <property type="match status" value="1"/>
</dbReference>
<evidence type="ECO:0000256" key="3">
    <source>
        <dbReference type="ARBA" id="ARBA00022737"/>
    </source>
</evidence>
<evidence type="ECO:0000259" key="12">
    <source>
        <dbReference type="PROSITE" id="PS50157"/>
    </source>
</evidence>
<dbReference type="STRING" id="35525.A0A0N8E357"/>
<dbReference type="EMBL" id="LRGB01000944">
    <property type="protein sequence ID" value="KZS14648.1"/>
    <property type="molecule type" value="Genomic_DNA"/>
</dbReference>
<evidence type="ECO:0000313" key="13">
    <source>
        <dbReference type="EMBL" id="JAN28325.1"/>
    </source>
</evidence>
<evidence type="ECO:0000256" key="4">
    <source>
        <dbReference type="ARBA" id="ARBA00022771"/>
    </source>
</evidence>
<name>A0A0N8E357_9CRUS</name>
<evidence type="ECO:0000256" key="6">
    <source>
        <dbReference type="ARBA" id="ARBA00023015"/>
    </source>
</evidence>
<evidence type="ECO:0000256" key="2">
    <source>
        <dbReference type="ARBA" id="ARBA00022723"/>
    </source>
</evidence>
<dbReference type="Pfam" id="PF13894">
    <property type="entry name" value="zf-C2H2_4"/>
    <property type="match status" value="1"/>
</dbReference>
<dbReference type="Pfam" id="PF00096">
    <property type="entry name" value="zf-C2H2"/>
    <property type="match status" value="2"/>
</dbReference>
<feature type="domain" description="C2H2-type" evidence="12">
    <location>
        <begin position="406"/>
        <end position="433"/>
    </location>
</feature>
<keyword evidence="2" id="KW-0479">Metal-binding</keyword>
<dbReference type="OrthoDB" id="6077919at2759"/>
<dbReference type="PANTHER" id="PTHR24379:SF121">
    <property type="entry name" value="C2H2-TYPE DOMAIN-CONTAINING PROTEIN"/>
    <property type="match status" value="1"/>
</dbReference>
<dbReference type="GO" id="GO:0005634">
    <property type="term" value="C:nucleus"/>
    <property type="evidence" value="ECO:0007669"/>
    <property type="project" value="UniProtKB-SubCell"/>
</dbReference>
<dbReference type="GO" id="GO:0003677">
    <property type="term" value="F:DNA binding"/>
    <property type="evidence" value="ECO:0007669"/>
    <property type="project" value="UniProtKB-KW"/>
</dbReference>
<gene>
    <name evidence="14" type="ORF">APZ42_020013</name>
</gene>
<reference evidence="14 15" key="2">
    <citation type="submission" date="2016-03" db="EMBL/GenBank/DDBJ databases">
        <title>EvidentialGene: Evidence-directed Construction of Genes on Genomes.</title>
        <authorList>
            <person name="Gilbert D.G."/>
            <person name="Choi J.-H."/>
            <person name="Mockaitis K."/>
            <person name="Colbourne J."/>
            <person name="Pfrender M."/>
        </authorList>
    </citation>
    <scope>NUCLEOTIDE SEQUENCE [LARGE SCALE GENOMIC DNA]</scope>
    <source>
        <strain evidence="14 15">Xinb3</strain>
        <tissue evidence="14">Complete organism</tissue>
    </source>
</reference>
<dbReference type="InterPro" id="IPR013087">
    <property type="entry name" value="Znf_C2H2_type"/>
</dbReference>
<dbReference type="InterPro" id="IPR036236">
    <property type="entry name" value="Znf_C2H2_sf"/>
</dbReference>
<dbReference type="AlphaFoldDB" id="A0A0N8E357"/>
<dbReference type="FunFam" id="3.30.160.60:FF:001557">
    <property type="entry name" value="Transcription factor E4F1"/>
    <property type="match status" value="1"/>
</dbReference>
<evidence type="ECO:0000256" key="10">
    <source>
        <dbReference type="PROSITE-ProRule" id="PRU00042"/>
    </source>
</evidence>
<evidence type="ECO:0000313" key="15">
    <source>
        <dbReference type="Proteomes" id="UP000076858"/>
    </source>
</evidence>
<feature type="domain" description="C2H2-type" evidence="12">
    <location>
        <begin position="378"/>
        <end position="405"/>
    </location>
</feature>
<feature type="domain" description="C2H2-type" evidence="12">
    <location>
        <begin position="289"/>
        <end position="316"/>
    </location>
</feature>
<evidence type="ECO:0000256" key="5">
    <source>
        <dbReference type="ARBA" id="ARBA00022833"/>
    </source>
</evidence>
<dbReference type="EMBL" id="GDIQ01066412">
    <property type="protein sequence ID" value="JAN28325.1"/>
    <property type="molecule type" value="Transcribed_RNA"/>
</dbReference>
<comment type="subcellular location">
    <subcellularLocation>
        <location evidence="1">Nucleus</location>
    </subcellularLocation>
</comment>
<evidence type="ECO:0000313" key="14">
    <source>
        <dbReference type="EMBL" id="KZS14648.1"/>
    </source>
</evidence>
<evidence type="ECO:0000256" key="9">
    <source>
        <dbReference type="ARBA" id="ARBA00023242"/>
    </source>
</evidence>
<dbReference type="Gene3D" id="3.30.160.60">
    <property type="entry name" value="Classic Zinc Finger"/>
    <property type="match status" value="4"/>
</dbReference>